<feature type="region of interest" description="Disordered" evidence="1">
    <location>
        <begin position="65"/>
        <end position="103"/>
    </location>
</feature>
<proteinExistence type="predicted"/>
<sequence>MNNKIKVALAFAAGGALFLLNKKRRKNQKSKTFTAPDGNEYRENQMYRTSNGKLFKNGKEISFSTPYLDNDSQPVHHQDDHLQNNYQSRPKNVEYHQKGNRHR</sequence>
<name>A0A0Q3KKM2_9FLAO</name>
<protein>
    <submittedName>
        <fullName evidence="2">Uncharacterized protein</fullName>
    </submittedName>
</protein>
<dbReference type="Proteomes" id="UP000051682">
    <property type="component" value="Unassembled WGS sequence"/>
</dbReference>
<evidence type="ECO:0000256" key="1">
    <source>
        <dbReference type="SAM" id="MobiDB-lite"/>
    </source>
</evidence>
<dbReference type="AlphaFoldDB" id="A0A0Q3KKM2"/>
<accession>A0A0Q3KKM2</accession>
<evidence type="ECO:0000313" key="3">
    <source>
        <dbReference type="Proteomes" id="UP000051682"/>
    </source>
</evidence>
<dbReference type="RefSeq" id="WP_056017409.1">
    <property type="nucleotide sequence ID" value="NZ_LLYZ01000020.1"/>
</dbReference>
<gene>
    <name evidence="2" type="ORF">AR438_16390</name>
</gene>
<dbReference type="EMBL" id="LLYZ01000020">
    <property type="protein sequence ID" value="KQK24756.1"/>
    <property type="molecule type" value="Genomic_DNA"/>
</dbReference>
<keyword evidence="3" id="KW-1185">Reference proteome</keyword>
<evidence type="ECO:0000313" key="2">
    <source>
        <dbReference type="EMBL" id="KQK24756.1"/>
    </source>
</evidence>
<reference evidence="2 3" key="1">
    <citation type="submission" date="2015-10" db="EMBL/GenBank/DDBJ databases">
        <title>Chryseobacterium aquaticum genome.</title>
        <authorList>
            <person name="Newman J.D."/>
            <person name="Ferguson M.B."/>
            <person name="Miller J.R."/>
        </authorList>
    </citation>
    <scope>NUCLEOTIDE SEQUENCE [LARGE SCALE GENOMIC DNA]</scope>
    <source>
        <strain evidence="2 3">KCTC 12483</strain>
    </source>
</reference>
<comment type="caution">
    <text evidence="2">The sequence shown here is derived from an EMBL/GenBank/DDBJ whole genome shotgun (WGS) entry which is preliminary data.</text>
</comment>
<dbReference type="OrthoDB" id="1262909at2"/>
<dbReference type="STRING" id="452084.AR438_16390"/>
<organism evidence="2 3">
    <name type="scientific">Chryseobacterium aquaticum</name>
    <dbReference type="NCBI Taxonomy" id="452084"/>
    <lineage>
        <taxon>Bacteria</taxon>
        <taxon>Pseudomonadati</taxon>
        <taxon>Bacteroidota</taxon>
        <taxon>Flavobacteriia</taxon>
        <taxon>Flavobacteriales</taxon>
        <taxon>Weeksellaceae</taxon>
        <taxon>Chryseobacterium group</taxon>
        <taxon>Chryseobacterium</taxon>
    </lineage>
</organism>